<dbReference type="InterPro" id="IPR029068">
    <property type="entry name" value="Glyas_Bleomycin-R_OHBP_Dase"/>
</dbReference>
<evidence type="ECO:0000313" key="3">
    <source>
        <dbReference type="Proteomes" id="UP000282515"/>
    </source>
</evidence>
<keyword evidence="3" id="KW-1185">Reference proteome</keyword>
<dbReference type="Proteomes" id="UP000282515">
    <property type="component" value="Unassembled WGS sequence"/>
</dbReference>
<name>A0A3L8PLM0_9ACTN</name>
<protein>
    <submittedName>
        <fullName evidence="2">VOC family protein</fullName>
    </submittedName>
</protein>
<dbReference type="RefSeq" id="WP_121795178.1">
    <property type="nucleotide sequence ID" value="NZ_RDBF01000012.1"/>
</dbReference>
<evidence type="ECO:0000313" key="2">
    <source>
        <dbReference type="EMBL" id="RLV54902.1"/>
    </source>
</evidence>
<dbReference type="SUPFAM" id="SSF54593">
    <property type="entry name" value="Glyoxalase/Bleomycin resistance protein/Dihydroxybiphenyl dioxygenase"/>
    <property type="match status" value="1"/>
</dbReference>
<dbReference type="InterPro" id="IPR004360">
    <property type="entry name" value="Glyas_Fos-R_dOase_dom"/>
</dbReference>
<dbReference type="Gene3D" id="3.10.180.10">
    <property type="entry name" value="2,3-Dihydroxybiphenyl 1,2-Dioxygenase, domain 1"/>
    <property type="match status" value="1"/>
</dbReference>
<sequence length="132" mass="14184">MPIPQFRGGTNIALKVPAAQYPATVAFYRDVLGLDVVENAAEPYGMVTTSARMEFGPCTLWLDQVENYASAGVWLELLTDDLDAASAHLERHGVRAQDELEPFPAGSRAHWVSNPVFVPHVLHAGLAAGGEG</sequence>
<dbReference type="OrthoDB" id="9798201at2"/>
<reference evidence="2 3" key="1">
    <citation type="submission" date="2018-10" db="EMBL/GenBank/DDBJ databases">
        <title>Aeromicrobium sp. 9W16Y-2 whole genome shotgun sequence.</title>
        <authorList>
            <person name="Li F."/>
        </authorList>
    </citation>
    <scope>NUCLEOTIDE SEQUENCE [LARGE SCALE GENOMIC DNA]</scope>
    <source>
        <strain evidence="2 3">9W16Y-2</strain>
    </source>
</reference>
<evidence type="ECO:0000259" key="1">
    <source>
        <dbReference type="Pfam" id="PF00903"/>
    </source>
</evidence>
<feature type="domain" description="Glyoxalase/fosfomycin resistance/dioxygenase" evidence="1">
    <location>
        <begin position="16"/>
        <end position="109"/>
    </location>
</feature>
<gene>
    <name evidence="2" type="ORF">D9V41_13875</name>
</gene>
<dbReference type="AlphaFoldDB" id="A0A3L8PLM0"/>
<accession>A0A3L8PLM0</accession>
<dbReference type="EMBL" id="RDBF01000012">
    <property type="protein sequence ID" value="RLV54902.1"/>
    <property type="molecule type" value="Genomic_DNA"/>
</dbReference>
<proteinExistence type="predicted"/>
<organism evidence="2 3">
    <name type="scientific">Aeromicrobium phragmitis</name>
    <dbReference type="NCBI Taxonomy" id="2478914"/>
    <lineage>
        <taxon>Bacteria</taxon>
        <taxon>Bacillati</taxon>
        <taxon>Actinomycetota</taxon>
        <taxon>Actinomycetes</taxon>
        <taxon>Propionibacteriales</taxon>
        <taxon>Nocardioidaceae</taxon>
        <taxon>Aeromicrobium</taxon>
    </lineage>
</organism>
<comment type="caution">
    <text evidence="2">The sequence shown here is derived from an EMBL/GenBank/DDBJ whole genome shotgun (WGS) entry which is preliminary data.</text>
</comment>
<dbReference type="Pfam" id="PF00903">
    <property type="entry name" value="Glyoxalase"/>
    <property type="match status" value="1"/>
</dbReference>